<dbReference type="InterPro" id="IPR015797">
    <property type="entry name" value="NUDIX_hydrolase-like_dom_sf"/>
</dbReference>
<evidence type="ECO:0000256" key="3">
    <source>
        <dbReference type="ARBA" id="ARBA00022741"/>
    </source>
</evidence>
<evidence type="ECO:0000256" key="4">
    <source>
        <dbReference type="ARBA" id="ARBA00022801"/>
    </source>
</evidence>
<dbReference type="Proteomes" id="UP000320386">
    <property type="component" value="Chromosome"/>
</dbReference>
<dbReference type="Pfam" id="PF00293">
    <property type="entry name" value="NUDIX"/>
    <property type="match status" value="1"/>
</dbReference>
<dbReference type="GO" id="GO:0004081">
    <property type="term" value="F:bis(5'-nucleosyl)-tetraphosphatase (asymmetrical) activity"/>
    <property type="evidence" value="ECO:0007669"/>
    <property type="project" value="TreeGrafter"/>
</dbReference>
<dbReference type="Gene3D" id="3.90.79.10">
    <property type="entry name" value="Nucleoside Triphosphate Pyrophosphohydrolase"/>
    <property type="match status" value="1"/>
</dbReference>
<evidence type="ECO:0000313" key="8">
    <source>
        <dbReference type="EMBL" id="QDU70195.1"/>
    </source>
</evidence>
<keyword evidence="4 6" id="KW-0378">Hydrolase</keyword>
<dbReference type="AlphaFoldDB" id="A0A518BTB6"/>
<dbReference type="EMBL" id="CP036280">
    <property type="protein sequence ID" value="QDU70195.1"/>
    <property type="molecule type" value="Genomic_DNA"/>
</dbReference>
<dbReference type="InterPro" id="IPR000086">
    <property type="entry name" value="NUDIX_hydrolase_dom"/>
</dbReference>
<comment type="similarity">
    <text evidence="1 6">Belongs to the Nudix hydrolase family.</text>
</comment>
<evidence type="ECO:0000256" key="1">
    <source>
        <dbReference type="ARBA" id="ARBA00005582"/>
    </source>
</evidence>
<dbReference type="PROSITE" id="PS51462">
    <property type="entry name" value="NUDIX"/>
    <property type="match status" value="1"/>
</dbReference>
<dbReference type="PRINTS" id="PR00502">
    <property type="entry name" value="NUDIXFAMILY"/>
</dbReference>
<dbReference type="CDD" id="cd03428">
    <property type="entry name" value="NUDIX_Ap4A_Nudt2"/>
    <property type="match status" value="1"/>
</dbReference>
<gene>
    <name evidence="8" type="primary">ndx1</name>
    <name evidence="8" type="ORF">Pan265_00170</name>
</gene>
<evidence type="ECO:0000259" key="7">
    <source>
        <dbReference type="PROSITE" id="PS51462"/>
    </source>
</evidence>
<dbReference type="InterPro" id="IPR003565">
    <property type="entry name" value="Tetra_PHTase"/>
</dbReference>
<dbReference type="GO" id="GO:0000166">
    <property type="term" value="F:nucleotide binding"/>
    <property type="evidence" value="ECO:0007669"/>
    <property type="project" value="UniProtKB-KW"/>
</dbReference>
<dbReference type="InterPro" id="IPR020084">
    <property type="entry name" value="NUDIX_hydrolase_CS"/>
</dbReference>
<dbReference type="GO" id="GO:0006754">
    <property type="term" value="P:ATP biosynthetic process"/>
    <property type="evidence" value="ECO:0007669"/>
    <property type="project" value="TreeGrafter"/>
</dbReference>
<feature type="domain" description="Nudix hydrolase" evidence="7">
    <location>
        <begin position="3"/>
        <end position="135"/>
    </location>
</feature>
<dbReference type="PROSITE" id="PS00893">
    <property type="entry name" value="NUDIX_BOX"/>
    <property type="match status" value="1"/>
</dbReference>
<organism evidence="8 9">
    <name type="scientific">Mucisphaera calidilacus</name>
    <dbReference type="NCBI Taxonomy" id="2527982"/>
    <lineage>
        <taxon>Bacteria</taxon>
        <taxon>Pseudomonadati</taxon>
        <taxon>Planctomycetota</taxon>
        <taxon>Phycisphaerae</taxon>
        <taxon>Phycisphaerales</taxon>
        <taxon>Phycisphaeraceae</taxon>
        <taxon>Mucisphaera</taxon>
    </lineage>
</organism>
<evidence type="ECO:0000256" key="6">
    <source>
        <dbReference type="RuleBase" id="RU003476"/>
    </source>
</evidence>
<reference evidence="8 9" key="1">
    <citation type="submission" date="2019-02" db="EMBL/GenBank/DDBJ databases">
        <title>Deep-cultivation of Planctomycetes and their phenomic and genomic characterization uncovers novel biology.</title>
        <authorList>
            <person name="Wiegand S."/>
            <person name="Jogler M."/>
            <person name="Boedeker C."/>
            <person name="Pinto D."/>
            <person name="Vollmers J."/>
            <person name="Rivas-Marin E."/>
            <person name="Kohn T."/>
            <person name="Peeters S.H."/>
            <person name="Heuer A."/>
            <person name="Rast P."/>
            <person name="Oberbeckmann S."/>
            <person name="Bunk B."/>
            <person name="Jeske O."/>
            <person name="Meyerdierks A."/>
            <person name="Storesund J.E."/>
            <person name="Kallscheuer N."/>
            <person name="Luecker S."/>
            <person name="Lage O.M."/>
            <person name="Pohl T."/>
            <person name="Merkel B.J."/>
            <person name="Hornburger P."/>
            <person name="Mueller R.-W."/>
            <person name="Bruemmer F."/>
            <person name="Labrenz M."/>
            <person name="Spormann A.M."/>
            <person name="Op den Camp H."/>
            <person name="Overmann J."/>
            <person name="Amann R."/>
            <person name="Jetten M.S.M."/>
            <person name="Mascher T."/>
            <person name="Medema M.H."/>
            <person name="Devos D.P."/>
            <person name="Kaster A.-K."/>
            <person name="Ovreas L."/>
            <person name="Rohde M."/>
            <person name="Galperin M.Y."/>
            <person name="Jogler C."/>
        </authorList>
    </citation>
    <scope>NUCLEOTIDE SEQUENCE [LARGE SCALE GENOMIC DNA]</scope>
    <source>
        <strain evidence="8 9">Pan265</strain>
    </source>
</reference>
<accession>A0A518BTB6</accession>
<dbReference type="PANTHER" id="PTHR21340">
    <property type="entry name" value="DIADENOSINE 5,5-P1,P4-TETRAPHOSPHATE PYROPHOSPHOHYDROLASE MUTT"/>
    <property type="match status" value="1"/>
</dbReference>
<evidence type="ECO:0000256" key="5">
    <source>
        <dbReference type="ARBA" id="ARBA00032644"/>
    </source>
</evidence>
<proteinExistence type="inferred from homology"/>
<name>A0A518BTB6_9BACT</name>
<keyword evidence="3" id="KW-0547">Nucleotide-binding</keyword>
<dbReference type="KEGG" id="mcad:Pan265_00170"/>
<dbReference type="InterPro" id="IPR051325">
    <property type="entry name" value="Nudix_hydrolase_domain"/>
</dbReference>
<sequence>MDRDHSCGVIPVFIEPGEPRRYLLVQHNAGHWGFPKGHPERGESSLETAIRELHEETGLTSDRIISDHPFSERYVFRKGSGRVVDKSVTYFIGFMDTLDVAYQDDELQDAQWGDLEATLGRMSFEEGRKLLMEVHAFLDRDASR</sequence>
<dbReference type="RefSeq" id="WP_145444172.1">
    <property type="nucleotide sequence ID" value="NZ_CP036280.1"/>
</dbReference>
<dbReference type="SUPFAM" id="SSF55811">
    <property type="entry name" value="Nudix"/>
    <property type="match status" value="1"/>
</dbReference>
<evidence type="ECO:0000256" key="2">
    <source>
        <dbReference type="ARBA" id="ARBA00018911"/>
    </source>
</evidence>
<dbReference type="GO" id="GO:0006167">
    <property type="term" value="P:AMP biosynthetic process"/>
    <property type="evidence" value="ECO:0007669"/>
    <property type="project" value="TreeGrafter"/>
</dbReference>
<dbReference type="InterPro" id="IPR020476">
    <property type="entry name" value="Nudix_hydrolase"/>
</dbReference>
<dbReference type="OrthoDB" id="9816289at2"/>
<evidence type="ECO:0000313" key="9">
    <source>
        <dbReference type="Proteomes" id="UP000320386"/>
    </source>
</evidence>
<protein>
    <recommendedName>
        <fullName evidence="2">Bis(5'-nucleosyl)-tetraphosphatase [asymmetrical]</fullName>
    </recommendedName>
    <alternativeName>
        <fullName evidence="5">Diadenosine 5',5'''-P1,P4-tetraphosphate asymmetrical hydrolase</fullName>
    </alternativeName>
</protein>
<keyword evidence="9" id="KW-1185">Reference proteome</keyword>
<dbReference type="PANTHER" id="PTHR21340:SF0">
    <property type="entry name" value="BIS(5'-NUCLEOSYL)-TETRAPHOSPHATASE [ASYMMETRICAL]"/>
    <property type="match status" value="1"/>
</dbReference>